<protein>
    <submittedName>
        <fullName evidence="2">Uncharacterized protein</fullName>
    </submittedName>
</protein>
<proteinExistence type="predicted"/>
<reference evidence="2 3" key="1">
    <citation type="journal article" date="2011" name="J. Bacteriol.">
        <title>Draft genome sequence of the polycyclic aromatic hydrocarbon-degrading, genetically engineered bioluminescent bioreporter Pseudomonas fluorescens HK44.</title>
        <authorList>
            <person name="Chauhan A."/>
            <person name="Layton A.C."/>
            <person name="Williams D.E."/>
            <person name="Smartt A.E."/>
            <person name="Ripp S."/>
            <person name="Karpinets T.V."/>
            <person name="Brown S.D."/>
            <person name="Sayler G.S."/>
        </authorList>
    </citation>
    <scope>NUCLEOTIDE SEQUENCE [LARGE SCALE GENOMIC DNA]</scope>
    <source>
        <strain evidence="2 3">HK44</strain>
    </source>
</reference>
<feature type="transmembrane region" description="Helical" evidence="1">
    <location>
        <begin position="57"/>
        <end position="80"/>
    </location>
</feature>
<name>A0A010SMK0_PSEFL</name>
<dbReference type="HOGENOM" id="CLU_2495476_0_0_6"/>
<evidence type="ECO:0000256" key="1">
    <source>
        <dbReference type="SAM" id="Phobius"/>
    </source>
</evidence>
<gene>
    <name evidence="2" type="ORF">HK44_010495</name>
</gene>
<sequence>MHADRSIQEDRGRYVIITPGADQPCRACQPDRPALVADLSAALMEVIVQARSKAETILGYELCFTVVVLLVLMPELYVYWLLHPIA</sequence>
<organism evidence="2 3">
    <name type="scientific">Pseudomonas fluorescens HK44</name>
    <dbReference type="NCBI Taxonomy" id="1042209"/>
    <lineage>
        <taxon>Bacteria</taxon>
        <taxon>Pseudomonadati</taxon>
        <taxon>Pseudomonadota</taxon>
        <taxon>Gammaproteobacteria</taxon>
        <taxon>Pseudomonadales</taxon>
        <taxon>Pseudomonadaceae</taxon>
        <taxon>Pseudomonas</taxon>
    </lineage>
</organism>
<keyword evidence="1" id="KW-0812">Transmembrane</keyword>
<dbReference type="PATRIC" id="fig|1042209.11.peg.4503"/>
<dbReference type="Proteomes" id="UP000022611">
    <property type="component" value="Unassembled WGS sequence"/>
</dbReference>
<dbReference type="AlphaFoldDB" id="A0A010SMK0"/>
<keyword evidence="1" id="KW-1133">Transmembrane helix</keyword>
<evidence type="ECO:0000313" key="3">
    <source>
        <dbReference type="Proteomes" id="UP000022611"/>
    </source>
</evidence>
<dbReference type="EMBL" id="AFOY02000015">
    <property type="protein sequence ID" value="EXF94165.1"/>
    <property type="molecule type" value="Genomic_DNA"/>
</dbReference>
<comment type="caution">
    <text evidence="2">The sequence shown here is derived from an EMBL/GenBank/DDBJ whole genome shotgun (WGS) entry which is preliminary data.</text>
</comment>
<accession>A0A010SMK0</accession>
<keyword evidence="1" id="KW-0472">Membrane</keyword>
<evidence type="ECO:0000313" key="2">
    <source>
        <dbReference type="EMBL" id="EXF94165.1"/>
    </source>
</evidence>